<comment type="caution">
    <text evidence="3">The sequence shown here is derived from an EMBL/GenBank/DDBJ whole genome shotgun (WGS) entry which is preliminary data.</text>
</comment>
<organism evidence="3 4">
    <name type="scientific">Murinocardiopsis flavida</name>
    <dbReference type="NCBI Taxonomy" id="645275"/>
    <lineage>
        <taxon>Bacteria</taxon>
        <taxon>Bacillati</taxon>
        <taxon>Actinomycetota</taxon>
        <taxon>Actinomycetes</taxon>
        <taxon>Streptosporangiales</taxon>
        <taxon>Nocardiopsidaceae</taxon>
        <taxon>Murinocardiopsis</taxon>
    </lineage>
</organism>
<evidence type="ECO:0000259" key="2">
    <source>
        <dbReference type="Pfam" id="PF14258"/>
    </source>
</evidence>
<dbReference type="EMBL" id="PYGA01000009">
    <property type="protein sequence ID" value="PSK97116.1"/>
    <property type="molecule type" value="Genomic_DNA"/>
</dbReference>
<feature type="compositionally biased region" description="Low complexity" evidence="1">
    <location>
        <begin position="10"/>
        <end position="35"/>
    </location>
</feature>
<sequence>MSVPAPESPAPESGATAAPASQASPPSQPSRQSAQISRTPRQMWRAARGPLLFGAALVVVALLVSLGSETSVRGDLDPESAGPEGTRALVRILADQGSEVTVARGIDDAADAADAAERNGGDSTLLLTQSHRLTPAELKRLAAVPGDRVLVQPTTGALDAFAPGVRVSGRGGDSAPEPRCALPGAAAAGRADLDGERYRGSDGAESCYGGSGGAPLVRTDADGRTTTVLGGSAFLRNEDLAANGNAALALNLLGANGGDPGDVVFAIPDVPVQGGGQTLWDLTPFSVRLSLGALAAALLLAALWRGRRLGPLVTESLPVVVRAAETTEGRAGLYASRRSRDRAAAALRGGVIGRLRPAFGLGPDAPPGSVVDAVASRGGADRGHVAALLYGSSPDPGGADPFTADDAGLVRLADELDRLEAGLR</sequence>
<dbReference type="AlphaFoldDB" id="A0A2P8DIR3"/>
<dbReference type="Proteomes" id="UP000240542">
    <property type="component" value="Unassembled WGS sequence"/>
</dbReference>
<dbReference type="RefSeq" id="WP_245928814.1">
    <property type="nucleotide sequence ID" value="NZ_PYGA01000009.1"/>
</dbReference>
<gene>
    <name evidence="3" type="ORF">CLV63_109119</name>
</gene>
<dbReference type="InterPro" id="IPR025646">
    <property type="entry name" value="DUF4350"/>
</dbReference>
<evidence type="ECO:0000313" key="3">
    <source>
        <dbReference type="EMBL" id="PSK97116.1"/>
    </source>
</evidence>
<feature type="region of interest" description="Disordered" evidence="1">
    <location>
        <begin position="1"/>
        <end position="41"/>
    </location>
</feature>
<evidence type="ECO:0000313" key="4">
    <source>
        <dbReference type="Proteomes" id="UP000240542"/>
    </source>
</evidence>
<protein>
    <submittedName>
        <fullName evidence="3">Uncharacterized protein DUF4350</fullName>
    </submittedName>
</protein>
<name>A0A2P8DIR3_9ACTN</name>
<keyword evidence="4" id="KW-1185">Reference proteome</keyword>
<proteinExistence type="predicted"/>
<feature type="domain" description="DUF4350" evidence="2">
    <location>
        <begin position="78"/>
        <end position="253"/>
    </location>
</feature>
<dbReference type="Pfam" id="PF14258">
    <property type="entry name" value="DUF4350"/>
    <property type="match status" value="1"/>
</dbReference>
<reference evidence="3 4" key="1">
    <citation type="submission" date="2018-03" db="EMBL/GenBank/DDBJ databases">
        <title>Genomic Encyclopedia of Archaeal and Bacterial Type Strains, Phase II (KMG-II): from individual species to whole genera.</title>
        <authorList>
            <person name="Goeker M."/>
        </authorList>
    </citation>
    <scope>NUCLEOTIDE SEQUENCE [LARGE SCALE GENOMIC DNA]</scope>
    <source>
        <strain evidence="3 4">DSM 45312</strain>
    </source>
</reference>
<evidence type="ECO:0000256" key="1">
    <source>
        <dbReference type="SAM" id="MobiDB-lite"/>
    </source>
</evidence>
<accession>A0A2P8DIR3</accession>